<protein>
    <submittedName>
        <fullName evidence="3">Mitochondrial RNA pseudouridine synthase like protein</fullName>
    </submittedName>
</protein>
<accession>A0AAD8PEX6</accession>
<dbReference type="PROSITE" id="PS01129">
    <property type="entry name" value="PSI_RLU"/>
    <property type="match status" value="1"/>
</dbReference>
<reference evidence="3" key="1">
    <citation type="submission" date="2023-08" db="EMBL/GenBank/DDBJ databases">
        <title>Draft sequence of the Babesia gibsoni genome.</title>
        <authorList>
            <person name="Yamagishi J.Y."/>
            <person name="Xuan X.X."/>
        </authorList>
    </citation>
    <scope>NUCLEOTIDE SEQUENCE</scope>
    <source>
        <strain evidence="3">Azabu</strain>
    </source>
</reference>
<dbReference type="GO" id="GO:0003723">
    <property type="term" value="F:RNA binding"/>
    <property type="evidence" value="ECO:0007669"/>
    <property type="project" value="InterPro"/>
</dbReference>
<dbReference type="EMBL" id="JAVEPI010000002">
    <property type="protein sequence ID" value="KAK1444049.1"/>
    <property type="molecule type" value="Genomic_DNA"/>
</dbReference>
<dbReference type="InterPro" id="IPR050188">
    <property type="entry name" value="RluA_PseudoU_synthase"/>
</dbReference>
<dbReference type="AlphaFoldDB" id="A0AAD8PEX6"/>
<dbReference type="GO" id="GO:0000455">
    <property type="term" value="P:enzyme-directed rRNA pseudouridine synthesis"/>
    <property type="evidence" value="ECO:0007669"/>
    <property type="project" value="TreeGrafter"/>
</dbReference>
<comment type="caution">
    <text evidence="3">The sequence shown here is derived from an EMBL/GenBank/DDBJ whole genome shotgun (WGS) entry which is preliminary data.</text>
</comment>
<dbReference type="InterPro" id="IPR020103">
    <property type="entry name" value="PsdUridine_synth_cat_dom_sf"/>
</dbReference>
<dbReference type="Proteomes" id="UP001230268">
    <property type="component" value="Unassembled WGS sequence"/>
</dbReference>
<organism evidence="3 4">
    <name type="scientific">Babesia gibsoni</name>
    <dbReference type="NCBI Taxonomy" id="33632"/>
    <lineage>
        <taxon>Eukaryota</taxon>
        <taxon>Sar</taxon>
        <taxon>Alveolata</taxon>
        <taxon>Apicomplexa</taxon>
        <taxon>Aconoidasida</taxon>
        <taxon>Piroplasmida</taxon>
        <taxon>Babesiidae</taxon>
        <taxon>Babesia</taxon>
    </lineage>
</organism>
<dbReference type="Gene3D" id="3.30.2350.10">
    <property type="entry name" value="Pseudouridine synthase"/>
    <property type="match status" value="1"/>
</dbReference>
<feature type="signal peptide" evidence="1">
    <location>
        <begin position="1"/>
        <end position="18"/>
    </location>
</feature>
<name>A0AAD8PEX6_BABGI</name>
<evidence type="ECO:0000313" key="4">
    <source>
        <dbReference type="Proteomes" id="UP001230268"/>
    </source>
</evidence>
<dbReference type="InterPro" id="IPR006224">
    <property type="entry name" value="PsdUridine_synth_RluA-like_CS"/>
</dbReference>
<keyword evidence="1" id="KW-0732">Signal</keyword>
<dbReference type="Pfam" id="PF00849">
    <property type="entry name" value="PseudoU_synth_2"/>
    <property type="match status" value="1"/>
</dbReference>
<keyword evidence="4" id="KW-1185">Reference proteome</keyword>
<evidence type="ECO:0000256" key="1">
    <source>
        <dbReference type="SAM" id="SignalP"/>
    </source>
</evidence>
<dbReference type="PANTHER" id="PTHR21600">
    <property type="entry name" value="MITOCHONDRIAL RNA PSEUDOURIDINE SYNTHASE"/>
    <property type="match status" value="1"/>
</dbReference>
<feature type="domain" description="Pseudouridine synthase RsuA/RluA-like" evidence="2">
    <location>
        <begin position="203"/>
        <end position="371"/>
    </location>
</feature>
<dbReference type="SUPFAM" id="SSF55120">
    <property type="entry name" value="Pseudouridine synthase"/>
    <property type="match status" value="1"/>
</dbReference>
<sequence>MSTIREVALLWLLYVTSALLCEILAYRGSVDPSKSPRDIAGLLNSDHFGRRSIMKRRSEVHCSDLEGQKKRLQSKRDVEGSTDAPSDDKLPTDVKYYFKDRFRIVLPYDHVYESFTKGRWFGKTLYEVLCSEFAAFTDDYAKSACANGLMKVYDSRGNDLYPTPGEEILDHICSPNEKIWHLAVVHEQLALDKNIRLLYEDEDYIAVSKPCSIPLYHTGTYHFNTVVEILKREVLKDPKRQLFPVHRLDKLTSGVIILAKNSKAASEFGTALRSNRFRKVYLARVSGDFNSVFDENKCIQVDGKQVVCCHGYMRVVSHKLSVHEFLLEATQDSAKPAETRFRMISYNPELDESLIMCYPVTGRTHQIRAHLKFLGFPISNDICYNDGKLSESKEYFPDLPVVHWELDEEGRWRMPELDFVSPEPVKLLQGSRDYHIGLNKLMEGQKRSPSGIFLHALRYIWLDRFNVSDLVPEWTKDFYIPPEEGDLSQLNLWLEGEI</sequence>
<proteinExistence type="predicted"/>
<feature type="chain" id="PRO_5042155075" evidence="1">
    <location>
        <begin position="19"/>
        <end position="498"/>
    </location>
</feature>
<evidence type="ECO:0000259" key="2">
    <source>
        <dbReference type="Pfam" id="PF00849"/>
    </source>
</evidence>
<dbReference type="GO" id="GO:0009982">
    <property type="term" value="F:pseudouridine synthase activity"/>
    <property type="evidence" value="ECO:0007669"/>
    <property type="project" value="InterPro"/>
</dbReference>
<gene>
    <name evidence="3" type="ORF">BgAZ_209250</name>
</gene>
<dbReference type="PANTHER" id="PTHR21600:SF40">
    <property type="entry name" value="PSEUDOURIDYLATE SYNTHASE RPUSD2"/>
    <property type="match status" value="1"/>
</dbReference>
<dbReference type="InterPro" id="IPR006145">
    <property type="entry name" value="PsdUridine_synth_RsuA/RluA"/>
</dbReference>
<evidence type="ECO:0000313" key="3">
    <source>
        <dbReference type="EMBL" id="KAK1444049.1"/>
    </source>
</evidence>